<evidence type="ECO:0000256" key="1">
    <source>
        <dbReference type="SAM" id="Phobius"/>
    </source>
</evidence>
<feature type="transmembrane region" description="Helical" evidence="1">
    <location>
        <begin position="164"/>
        <end position="181"/>
    </location>
</feature>
<feature type="chain" id="PRO_5036965658" evidence="2">
    <location>
        <begin position="27"/>
        <end position="193"/>
    </location>
</feature>
<evidence type="ECO:0000259" key="3">
    <source>
        <dbReference type="Pfam" id="PF07589"/>
    </source>
</evidence>
<dbReference type="EMBL" id="CP061035">
    <property type="protein sequence ID" value="QQV76124.1"/>
    <property type="molecule type" value="Genomic_DNA"/>
</dbReference>
<organism evidence="4 5">
    <name type="scientific">Sphingomonas aliaeris</name>
    <dbReference type="NCBI Taxonomy" id="2759526"/>
    <lineage>
        <taxon>Bacteria</taxon>
        <taxon>Pseudomonadati</taxon>
        <taxon>Pseudomonadota</taxon>
        <taxon>Alphaproteobacteria</taxon>
        <taxon>Sphingomonadales</taxon>
        <taxon>Sphingomonadaceae</taxon>
        <taxon>Sphingomonas</taxon>
    </lineage>
</organism>
<gene>
    <name evidence="4" type="ORF">H5J25_11295</name>
</gene>
<dbReference type="KEGG" id="sari:H5J25_11295"/>
<dbReference type="InterPro" id="IPR013424">
    <property type="entry name" value="Ice-binding_C"/>
</dbReference>
<feature type="signal peptide" evidence="2">
    <location>
        <begin position="1"/>
        <end position="26"/>
    </location>
</feature>
<dbReference type="Pfam" id="PF07589">
    <property type="entry name" value="PEP-CTERM"/>
    <property type="match status" value="1"/>
</dbReference>
<keyword evidence="1" id="KW-0472">Membrane</keyword>
<keyword evidence="1" id="KW-0812">Transmembrane</keyword>
<evidence type="ECO:0000313" key="5">
    <source>
        <dbReference type="Proteomes" id="UP000595894"/>
    </source>
</evidence>
<accession>A0A974NSJ9</accession>
<sequence length="193" mass="19593">MKMMNKALLGAAVAVSALSAATPALATVYVVNRTIGGASVIGTITTDSTIGVIREGNITDFSLTFDGSAGPLTANKATGTTIVVGSALVASATEMTFDYSSSENGLILGMNDFSAFLCSVSVDISCTGGDKGVTQIIYNNAAFIQPLTGVQAFATVATAAVPEPATWGMMIAGFGVMGAALRTRRRTMKVAFG</sequence>
<keyword evidence="2" id="KW-0732">Signal</keyword>
<evidence type="ECO:0000256" key="2">
    <source>
        <dbReference type="SAM" id="SignalP"/>
    </source>
</evidence>
<feature type="domain" description="Ice-binding protein C-terminal" evidence="3">
    <location>
        <begin position="160"/>
        <end position="185"/>
    </location>
</feature>
<keyword evidence="5" id="KW-1185">Reference proteome</keyword>
<dbReference type="AlphaFoldDB" id="A0A974NSJ9"/>
<dbReference type="Proteomes" id="UP000595894">
    <property type="component" value="Chromosome"/>
</dbReference>
<keyword evidence="1" id="KW-1133">Transmembrane helix</keyword>
<evidence type="ECO:0000313" key="4">
    <source>
        <dbReference type="EMBL" id="QQV76124.1"/>
    </source>
</evidence>
<reference evidence="5" key="1">
    <citation type="submission" date="2020-09" db="EMBL/GenBank/DDBJ databases">
        <title>Sphingomonas sp., a new species isolated from pork steak.</title>
        <authorList>
            <person name="Heidler von Heilborn D."/>
        </authorList>
    </citation>
    <scope>NUCLEOTIDE SEQUENCE [LARGE SCALE GENOMIC DNA]</scope>
</reference>
<name>A0A974NSJ9_9SPHN</name>
<proteinExistence type="predicted"/>
<protein>
    <submittedName>
        <fullName evidence="4">PEPxxWA-CTERM sorting domain-containing protein</fullName>
    </submittedName>
</protein>